<organism evidence="1 2">
    <name type="scientific">Planifilum fulgidum</name>
    <dbReference type="NCBI Taxonomy" id="201973"/>
    <lineage>
        <taxon>Bacteria</taxon>
        <taxon>Bacillati</taxon>
        <taxon>Bacillota</taxon>
        <taxon>Bacilli</taxon>
        <taxon>Bacillales</taxon>
        <taxon>Thermoactinomycetaceae</taxon>
        <taxon>Planifilum</taxon>
    </lineage>
</organism>
<dbReference type="Proteomes" id="UP000198661">
    <property type="component" value="Unassembled WGS sequence"/>
</dbReference>
<dbReference type="PANTHER" id="PTHR43434">
    <property type="entry name" value="PHOSPHOGLYCOLATE PHOSPHATASE"/>
    <property type="match status" value="1"/>
</dbReference>
<gene>
    <name evidence="1" type="ORF">SAMN04488025_12929</name>
</gene>
<dbReference type="InterPro" id="IPR041492">
    <property type="entry name" value="HAD_2"/>
</dbReference>
<dbReference type="RefSeq" id="WP_177199172.1">
    <property type="nucleotide sequence ID" value="NZ_FOOK01000029.1"/>
</dbReference>
<name>A0A1I2RAF5_9BACL</name>
<dbReference type="CDD" id="cd02616">
    <property type="entry name" value="HAD_PPase"/>
    <property type="match status" value="1"/>
</dbReference>
<dbReference type="SFLD" id="SFLDG01135">
    <property type="entry name" value="C1.5.6:_HAD__Beta-PGM__Phospha"/>
    <property type="match status" value="1"/>
</dbReference>
<proteinExistence type="predicted"/>
<dbReference type="FunFam" id="3.40.50.1000:FF:000022">
    <property type="entry name" value="Phosphoglycolate phosphatase"/>
    <property type="match status" value="1"/>
</dbReference>
<dbReference type="InterPro" id="IPR006439">
    <property type="entry name" value="HAD-SF_hydro_IA"/>
</dbReference>
<sequence length="219" mass="24563">MRYETVLFDLDGTLIDTNDLILASYEYTLSRHCPGKFSREEILSCLGEPLHDTMRRLDPEKWEEMVQTYREHNLACHDDWVKLFPGVPEVLEKLHRAGVALGVVSNKQRITVEKGLSLFGLDKWMKTVVCYGEAGRPKPHPDPILRAMEAVGADPDRTLMVGDSRFDLLAARRAGVDAAAVAWSWHGRDELLSLSPEYVLEKMEDLVNIVEIGAESGGG</sequence>
<dbReference type="Pfam" id="PF13419">
    <property type="entry name" value="HAD_2"/>
    <property type="match status" value="1"/>
</dbReference>
<dbReference type="Gene3D" id="3.40.50.1000">
    <property type="entry name" value="HAD superfamily/HAD-like"/>
    <property type="match status" value="1"/>
</dbReference>
<dbReference type="InterPro" id="IPR050155">
    <property type="entry name" value="HAD-like_hydrolase_sf"/>
</dbReference>
<dbReference type="PANTHER" id="PTHR43434:SF26">
    <property type="entry name" value="PYROPHOSPHATASE PPAX"/>
    <property type="match status" value="1"/>
</dbReference>
<dbReference type="NCBIfam" id="TIGR01509">
    <property type="entry name" value="HAD-SF-IA-v3"/>
    <property type="match status" value="1"/>
</dbReference>
<dbReference type="SFLD" id="SFLDG01129">
    <property type="entry name" value="C1.5:_HAD__Beta-PGM__Phosphata"/>
    <property type="match status" value="1"/>
</dbReference>
<protein>
    <submittedName>
        <fullName evidence="1">Pyrophosphatase PpaX</fullName>
    </submittedName>
</protein>
<dbReference type="GO" id="GO:0006281">
    <property type="term" value="P:DNA repair"/>
    <property type="evidence" value="ECO:0007669"/>
    <property type="project" value="TreeGrafter"/>
</dbReference>
<dbReference type="AlphaFoldDB" id="A0A1I2RAF5"/>
<dbReference type="InterPro" id="IPR036412">
    <property type="entry name" value="HAD-like_sf"/>
</dbReference>
<dbReference type="NCBIfam" id="TIGR01549">
    <property type="entry name" value="HAD-SF-IA-v1"/>
    <property type="match status" value="1"/>
</dbReference>
<dbReference type="NCBIfam" id="NF009804">
    <property type="entry name" value="PRK13288.1"/>
    <property type="match status" value="1"/>
</dbReference>
<evidence type="ECO:0000313" key="2">
    <source>
        <dbReference type="Proteomes" id="UP000198661"/>
    </source>
</evidence>
<dbReference type="EMBL" id="FOOK01000029">
    <property type="protein sequence ID" value="SFG37440.1"/>
    <property type="molecule type" value="Genomic_DNA"/>
</dbReference>
<dbReference type="Gene3D" id="1.10.150.240">
    <property type="entry name" value="Putative phosphatase, domain 2"/>
    <property type="match status" value="1"/>
</dbReference>
<dbReference type="STRING" id="201973.SAMN04488025_12929"/>
<keyword evidence="2" id="KW-1185">Reference proteome</keyword>
<dbReference type="InterPro" id="IPR023214">
    <property type="entry name" value="HAD_sf"/>
</dbReference>
<dbReference type="GO" id="GO:0008967">
    <property type="term" value="F:phosphoglycolate phosphatase activity"/>
    <property type="evidence" value="ECO:0007669"/>
    <property type="project" value="TreeGrafter"/>
</dbReference>
<dbReference type="GO" id="GO:0005829">
    <property type="term" value="C:cytosol"/>
    <property type="evidence" value="ECO:0007669"/>
    <property type="project" value="TreeGrafter"/>
</dbReference>
<dbReference type="SFLD" id="SFLDS00003">
    <property type="entry name" value="Haloacid_Dehalogenase"/>
    <property type="match status" value="1"/>
</dbReference>
<accession>A0A1I2RAF5</accession>
<evidence type="ECO:0000313" key="1">
    <source>
        <dbReference type="EMBL" id="SFG37440.1"/>
    </source>
</evidence>
<reference evidence="1 2" key="1">
    <citation type="submission" date="2016-10" db="EMBL/GenBank/DDBJ databases">
        <authorList>
            <person name="de Groot N.N."/>
        </authorList>
    </citation>
    <scope>NUCLEOTIDE SEQUENCE [LARGE SCALE GENOMIC DNA]</scope>
    <source>
        <strain evidence="1 2">DSM 44945</strain>
    </source>
</reference>
<dbReference type="InterPro" id="IPR023198">
    <property type="entry name" value="PGP-like_dom2"/>
</dbReference>
<dbReference type="SUPFAM" id="SSF56784">
    <property type="entry name" value="HAD-like"/>
    <property type="match status" value="1"/>
</dbReference>